<dbReference type="Gene3D" id="3.40.50.2300">
    <property type="match status" value="2"/>
</dbReference>
<comment type="caution">
    <text evidence="2">Lacks conserved residue(s) required for the propagation of feature annotation.</text>
</comment>
<evidence type="ECO:0000256" key="2">
    <source>
        <dbReference type="PROSITE-ProRule" id="PRU00169"/>
    </source>
</evidence>
<dbReference type="PANTHER" id="PTHR44591">
    <property type="entry name" value="STRESS RESPONSE REGULATOR PROTEIN 1"/>
    <property type="match status" value="1"/>
</dbReference>
<dbReference type="PANTHER" id="PTHR44591:SF3">
    <property type="entry name" value="RESPONSE REGULATORY DOMAIN-CONTAINING PROTEIN"/>
    <property type="match status" value="1"/>
</dbReference>
<keyword evidence="5" id="KW-1185">Reference proteome</keyword>
<dbReference type="InterPro" id="IPR001789">
    <property type="entry name" value="Sig_transdc_resp-reg_receiver"/>
</dbReference>
<dbReference type="EMBL" id="JAQQKV010000001">
    <property type="protein sequence ID" value="MDC7675421.1"/>
    <property type="molecule type" value="Genomic_DNA"/>
</dbReference>
<evidence type="ECO:0000259" key="3">
    <source>
        <dbReference type="PROSITE" id="PS50110"/>
    </source>
</evidence>
<gene>
    <name evidence="4" type="ORF">PQU98_04725</name>
</gene>
<feature type="domain" description="Response regulatory" evidence="3">
    <location>
        <begin position="132"/>
        <end position="251"/>
    </location>
</feature>
<proteinExistence type="predicted"/>
<keyword evidence="1 2" id="KW-0597">Phosphoprotein</keyword>
<accession>A0ABT5HGP0</accession>
<dbReference type="CDD" id="cd00156">
    <property type="entry name" value="REC"/>
    <property type="match status" value="1"/>
</dbReference>
<reference evidence="4 5" key="1">
    <citation type="submission" date="2023-01" db="EMBL/GenBank/DDBJ databases">
        <title>Novel species of the genus Asticcacaulis isolated from rivers.</title>
        <authorList>
            <person name="Lu H."/>
        </authorList>
    </citation>
    <scope>NUCLEOTIDE SEQUENCE [LARGE SCALE GENOMIC DNA]</scope>
    <source>
        <strain evidence="4 5">LKC15W</strain>
    </source>
</reference>
<dbReference type="SMART" id="SM00448">
    <property type="entry name" value="REC"/>
    <property type="match status" value="2"/>
</dbReference>
<feature type="domain" description="Response regulatory" evidence="3">
    <location>
        <begin position="4"/>
        <end position="122"/>
    </location>
</feature>
<name>A0ABT5HGP0_9CAUL</name>
<sequence length="258" mass="28194">MRPMAALVEDSPTQARIIALMIEAQGWQCQHFETLREAGQVLAHTPVQAVFLDVFVGPYNALLQVGRFRQLAPSAPIIVMTAGSPQEDIEETLTRARLTKADFVLRKPFTSDQMSDILDISFDKGAAVRRPHILVIDDSDPIRTVARNTLEAAGYRVSDAASMEDAFGYVELAQVDLVLCELFMPGIGGLRGIREIKAAWPQVKVVAMSAGLDTKISGEEALSISRKMGSDAQLSKPFDPADLAQLVDLMLRDPAMLD</sequence>
<feature type="modified residue" description="4-aspartylphosphate" evidence="2">
    <location>
        <position position="53"/>
    </location>
</feature>
<evidence type="ECO:0000313" key="5">
    <source>
        <dbReference type="Proteomes" id="UP001218579"/>
    </source>
</evidence>
<dbReference type="InterPro" id="IPR011006">
    <property type="entry name" value="CheY-like_superfamily"/>
</dbReference>
<organism evidence="4 5">
    <name type="scientific">Asticcacaulis machinosus</name>
    <dbReference type="NCBI Taxonomy" id="2984211"/>
    <lineage>
        <taxon>Bacteria</taxon>
        <taxon>Pseudomonadati</taxon>
        <taxon>Pseudomonadota</taxon>
        <taxon>Alphaproteobacteria</taxon>
        <taxon>Caulobacterales</taxon>
        <taxon>Caulobacteraceae</taxon>
        <taxon>Asticcacaulis</taxon>
    </lineage>
</organism>
<comment type="caution">
    <text evidence="4">The sequence shown here is derived from an EMBL/GenBank/DDBJ whole genome shotgun (WGS) entry which is preliminary data.</text>
</comment>
<evidence type="ECO:0000313" key="4">
    <source>
        <dbReference type="EMBL" id="MDC7675421.1"/>
    </source>
</evidence>
<dbReference type="Proteomes" id="UP001218579">
    <property type="component" value="Unassembled WGS sequence"/>
</dbReference>
<dbReference type="SUPFAM" id="SSF52172">
    <property type="entry name" value="CheY-like"/>
    <property type="match status" value="2"/>
</dbReference>
<protein>
    <submittedName>
        <fullName evidence="4">Response regulator</fullName>
    </submittedName>
</protein>
<dbReference type="InterPro" id="IPR050595">
    <property type="entry name" value="Bact_response_regulator"/>
</dbReference>
<dbReference type="PROSITE" id="PS50110">
    <property type="entry name" value="RESPONSE_REGULATORY"/>
    <property type="match status" value="2"/>
</dbReference>
<dbReference type="Pfam" id="PF00072">
    <property type="entry name" value="Response_reg"/>
    <property type="match status" value="2"/>
</dbReference>
<dbReference type="RefSeq" id="WP_272743728.1">
    <property type="nucleotide sequence ID" value="NZ_JAQQKV010000001.1"/>
</dbReference>
<evidence type="ECO:0000256" key="1">
    <source>
        <dbReference type="ARBA" id="ARBA00022553"/>
    </source>
</evidence>